<accession>A0A9P0MLK1</accession>
<evidence type="ECO:0000313" key="2">
    <source>
        <dbReference type="EMBL" id="CAH2014809.1"/>
    </source>
</evidence>
<protein>
    <submittedName>
        <fullName evidence="2">Uncharacterized protein</fullName>
    </submittedName>
</protein>
<keyword evidence="3" id="KW-1185">Reference proteome</keyword>
<feature type="transmembrane region" description="Helical" evidence="1">
    <location>
        <begin position="29"/>
        <end position="47"/>
    </location>
</feature>
<comment type="caution">
    <text evidence="2">The sequence shown here is derived from an EMBL/GenBank/DDBJ whole genome shotgun (WGS) entry which is preliminary data.</text>
</comment>
<reference evidence="2" key="1">
    <citation type="submission" date="2022-03" db="EMBL/GenBank/DDBJ databases">
        <authorList>
            <person name="Sayadi A."/>
        </authorList>
    </citation>
    <scope>NUCLEOTIDE SEQUENCE</scope>
</reference>
<gene>
    <name evidence="2" type="ORF">ACAOBT_LOCUS34366</name>
</gene>
<name>A0A9P0MLK1_ACAOB</name>
<keyword evidence="1" id="KW-0472">Membrane</keyword>
<dbReference type="OrthoDB" id="273257at2759"/>
<sequence>MCVNLSEQKPFRKSPNLNIKQSTPSMRQMTAFLVNIIVLLLIVGLVGPSSSSLSDNRATEFVGIIDSHA</sequence>
<dbReference type="Proteomes" id="UP001152888">
    <property type="component" value="Unassembled WGS sequence"/>
</dbReference>
<proteinExistence type="predicted"/>
<keyword evidence="1" id="KW-0812">Transmembrane</keyword>
<dbReference type="EMBL" id="CAKOFQ010008558">
    <property type="protein sequence ID" value="CAH2014809.1"/>
    <property type="molecule type" value="Genomic_DNA"/>
</dbReference>
<keyword evidence="1" id="KW-1133">Transmembrane helix</keyword>
<dbReference type="AlphaFoldDB" id="A0A9P0MLK1"/>
<evidence type="ECO:0000313" key="3">
    <source>
        <dbReference type="Proteomes" id="UP001152888"/>
    </source>
</evidence>
<evidence type="ECO:0000256" key="1">
    <source>
        <dbReference type="SAM" id="Phobius"/>
    </source>
</evidence>
<organism evidence="2 3">
    <name type="scientific">Acanthoscelides obtectus</name>
    <name type="common">Bean weevil</name>
    <name type="synonym">Bruchus obtectus</name>
    <dbReference type="NCBI Taxonomy" id="200917"/>
    <lineage>
        <taxon>Eukaryota</taxon>
        <taxon>Metazoa</taxon>
        <taxon>Ecdysozoa</taxon>
        <taxon>Arthropoda</taxon>
        <taxon>Hexapoda</taxon>
        <taxon>Insecta</taxon>
        <taxon>Pterygota</taxon>
        <taxon>Neoptera</taxon>
        <taxon>Endopterygota</taxon>
        <taxon>Coleoptera</taxon>
        <taxon>Polyphaga</taxon>
        <taxon>Cucujiformia</taxon>
        <taxon>Chrysomeloidea</taxon>
        <taxon>Chrysomelidae</taxon>
        <taxon>Bruchinae</taxon>
        <taxon>Bruchini</taxon>
        <taxon>Acanthoscelides</taxon>
    </lineage>
</organism>